<evidence type="ECO:0000313" key="12">
    <source>
        <dbReference type="EMBL" id="VFK42825.1"/>
    </source>
</evidence>
<evidence type="ECO:0000256" key="8">
    <source>
        <dbReference type="ARBA" id="ARBA00047899"/>
    </source>
</evidence>
<dbReference type="Gene3D" id="3.40.50.300">
    <property type="entry name" value="P-loop containing nucleotide triphosphate hydrolases"/>
    <property type="match status" value="1"/>
</dbReference>
<dbReference type="InterPro" id="IPR032171">
    <property type="entry name" value="COR-A"/>
</dbReference>
<keyword evidence="4" id="KW-0547">Nucleotide-binding</keyword>
<dbReference type="InterPro" id="IPR020859">
    <property type="entry name" value="ROC"/>
</dbReference>
<dbReference type="Pfam" id="PF25497">
    <property type="entry name" value="COR-B"/>
    <property type="match status" value="1"/>
</dbReference>
<dbReference type="PRINTS" id="PR00449">
    <property type="entry name" value="RASTRNSFRMNG"/>
</dbReference>
<evidence type="ECO:0000259" key="11">
    <source>
        <dbReference type="PROSITE" id="PS51424"/>
    </source>
</evidence>
<reference evidence="12" key="1">
    <citation type="submission" date="2019-02" db="EMBL/GenBank/DDBJ databases">
        <authorList>
            <person name="Gruber-Vodicka R. H."/>
            <person name="Seah K. B. B."/>
        </authorList>
    </citation>
    <scope>NUCLEOTIDE SEQUENCE</scope>
    <source>
        <strain evidence="12">BECK_BZ125</strain>
    </source>
</reference>
<organism evidence="12">
    <name type="scientific">Candidatus Kentrum sp. TC</name>
    <dbReference type="NCBI Taxonomy" id="2126339"/>
    <lineage>
        <taxon>Bacteria</taxon>
        <taxon>Pseudomonadati</taxon>
        <taxon>Pseudomonadota</taxon>
        <taxon>Gammaproteobacteria</taxon>
        <taxon>Candidatus Kentrum</taxon>
    </lineage>
</organism>
<dbReference type="EMBL" id="CAADFT010000021">
    <property type="protein sequence ID" value="VFK42825.1"/>
    <property type="molecule type" value="Genomic_DNA"/>
</dbReference>
<dbReference type="InterPro" id="IPR027417">
    <property type="entry name" value="P-loop_NTPase"/>
</dbReference>
<keyword evidence="7" id="KW-0342">GTP-binding</keyword>
<dbReference type="InterPro" id="IPR057263">
    <property type="entry name" value="COR-B"/>
</dbReference>
<dbReference type="Pfam" id="PF16095">
    <property type="entry name" value="COR-A"/>
    <property type="match status" value="1"/>
</dbReference>
<keyword evidence="10" id="KW-1133">Transmembrane helix</keyword>
<evidence type="ECO:0000256" key="1">
    <source>
        <dbReference type="ARBA" id="ARBA00012513"/>
    </source>
</evidence>
<evidence type="ECO:0000256" key="5">
    <source>
        <dbReference type="ARBA" id="ARBA00022777"/>
    </source>
</evidence>
<dbReference type="EC" id="2.7.11.1" evidence="1"/>
<evidence type="ECO:0000256" key="4">
    <source>
        <dbReference type="ARBA" id="ARBA00022741"/>
    </source>
</evidence>
<keyword evidence="2" id="KW-0808">Transferase</keyword>
<keyword evidence="10" id="KW-0472">Membrane</keyword>
<dbReference type="Gene3D" id="1.10.10.2200">
    <property type="match status" value="1"/>
</dbReference>
<dbReference type="PROSITE" id="PS51424">
    <property type="entry name" value="ROC"/>
    <property type="match status" value="1"/>
</dbReference>
<name>A0A450YMR9_9GAMM</name>
<evidence type="ECO:0000256" key="3">
    <source>
        <dbReference type="ARBA" id="ARBA00022737"/>
    </source>
</evidence>
<accession>A0A450YMR9</accession>
<comment type="catalytic activity">
    <reaction evidence="8">
        <text>L-threonyl-[protein] + ATP = O-phospho-L-threonyl-[protein] + ADP + H(+)</text>
        <dbReference type="Rhea" id="RHEA:46608"/>
        <dbReference type="Rhea" id="RHEA-COMP:11060"/>
        <dbReference type="Rhea" id="RHEA-COMP:11605"/>
        <dbReference type="ChEBI" id="CHEBI:15378"/>
        <dbReference type="ChEBI" id="CHEBI:30013"/>
        <dbReference type="ChEBI" id="CHEBI:30616"/>
        <dbReference type="ChEBI" id="CHEBI:61977"/>
        <dbReference type="ChEBI" id="CHEBI:456216"/>
        <dbReference type="EC" id="2.7.11.1"/>
    </reaction>
</comment>
<dbReference type="GO" id="GO:0005524">
    <property type="term" value="F:ATP binding"/>
    <property type="evidence" value="ECO:0007669"/>
    <property type="project" value="UniProtKB-KW"/>
</dbReference>
<evidence type="ECO:0000256" key="7">
    <source>
        <dbReference type="ARBA" id="ARBA00023134"/>
    </source>
</evidence>
<protein>
    <recommendedName>
        <fullName evidence="1">non-specific serine/threonine protein kinase</fullName>
        <ecNumber evidence="1">2.7.11.1</ecNumber>
    </recommendedName>
</protein>
<dbReference type="Gene3D" id="3.30.310.200">
    <property type="match status" value="1"/>
</dbReference>
<dbReference type="SUPFAM" id="SSF52540">
    <property type="entry name" value="P-loop containing nucleoside triphosphate hydrolases"/>
    <property type="match status" value="1"/>
</dbReference>
<evidence type="ECO:0000256" key="6">
    <source>
        <dbReference type="ARBA" id="ARBA00022840"/>
    </source>
</evidence>
<feature type="transmembrane region" description="Helical" evidence="10">
    <location>
        <begin position="805"/>
        <end position="828"/>
    </location>
</feature>
<dbReference type="PANTHER" id="PTHR47679">
    <property type="entry name" value="PROTEIN TORNADO 1"/>
    <property type="match status" value="1"/>
</dbReference>
<evidence type="ECO:0000256" key="9">
    <source>
        <dbReference type="ARBA" id="ARBA00048679"/>
    </source>
</evidence>
<dbReference type="GO" id="GO:0016301">
    <property type="term" value="F:kinase activity"/>
    <property type="evidence" value="ECO:0007669"/>
    <property type="project" value="UniProtKB-KW"/>
</dbReference>
<feature type="domain" description="Roc" evidence="11">
    <location>
        <begin position="245"/>
        <end position="422"/>
    </location>
</feature>
<dbReference type="PANTHER" id="PTHR47679:SF2">
    <property type="entry name" value="C-TERMINAL OF ROC (COR) DOMAIN-CONTAINING PROTEIN"/>
    <property type="match status" value="1"/>
</dbReference>
<evidence type="ECO:0000256" key="2">
    <source>
        <dbReference type="ARBA" id="ARBA00022679"/>
    </source>
</evidence>
<sequence length="834" mass="93656">MNKTANTPFDRDEFRQEVEARLDEIGKPRLSAAFAARVALASLPLLAIPKKTGPAEAGFLWFWPEEKREKHLLAVCRALQVGLSLVTDFDIILANIRVDADAAAYAYADADADADADAAAAAYVAAAAYAAYAAAAAAAADAAAAAADLIPWIRRELERLERTPDVGAYLGDASFPRLPLQGIFLSQLRELPSFDYWADWFRDRYDGRPIDPAILEKTVSLPEEIRAQDPRAINRYLAELTGGKRQEKIKRVRAIFIGNGEAGKTSLISALNGEAVTEGGADMTRGIEISEWPVPDSDLTAHFWDFGGQVIAHATHQFFLRARCVYVLVLNARSADSNPNQQAEYWLEFVRAFGADAPVLLVGNKCDLAPVNVDLNRLRESYPNIQGFHGLSSTQYRGRFAREFGIFQDAFVAQLARAGESARLYFSHNEFAFIAALRKASARNSFLEKAAFEARCNRYGIEGGERRRGFLDLLDQLGEVIHFPELYRAGFREYLLNPRWLTQGVYRLLYSDLLKDRHGLLRRGDVHELLEGRAIEEDGHRLAYPEDRLDFLIRAMEQFKLCYPAPNAKDAWIVPDLLPSDQPASIGFERRGALRFDFRFQTFLPRHVLNQFIVAHYRDIEENRAWQHGVSLESRKWRNTRALARADYQSRVLKLEVVGDQVDSYFAVLYDSILDILERMPRLKHTQRLHLDEAARIGEKRIFSGEEPTADFDDLVALKAKGQREFTCKFGEYDLRRLLQPMPKEMARTRIERMEFTLEGIAPAKEERPTGTGWWEKAMVTLGGLGGLAAVIGGIAPLFKESSPPIGSLSMMLLVLGGAMIVGALVVWSRRRGK</sequence>
<dbReference type="Pfam" id="PF08477">
    <property type="entry name" value="Roc"/>
    <property type="match status" value="1"/>
</dbReference>
<gene>
    <name evidence="12" type="ORF">BECKTC1821E_GA0114239_102141</name>
</gene>
<keyword evidence="3" id="KW-0677">Repeat</keyword>
<keyword evidence="5 12" id="KW-0418">Kinase</keyword>
<keyword evidence="10" id="KW-0812">Transmembrane</keyword>
<keyword evidence="6" id="KW-0067">ATP-binding</keyword>
<evidence type="ECO:0000256" key="10">
    <source>
        <dbReference type="SAM" id="Phobius"/>
    </source>
</evidence>
<proteinExistence type="predicted"/>
<comment type="catalytic activity">
    <reaction evidence="9">
        <text>L-seryl-[protein] + ATP = O-phospho-L-seryl-[protein] + ADP + H(+)</text>
        <dbReference type="Rhea" id="RHEA:17989"/>
        <dbReference type="Rhea" id="RHEA-COMP:9863"/>
        <dbReference type="Rhea" id="RHEA-COMP:11604"/>
        <dbReference type="ChEBI" id="CHEBI:15378"/>
        <dbReference type="ChEBI" id="CHEBI:29999"/>
        <dbReference type="ChEBI" id="CHEBI:30616"/>
        <dbReference type="ChEBI" id="CHEBI:83421"/>
        <dbReference type="ChEBI" id="CHEBI:456216"/>
        <dbReference type="EC" id="2.7.11.1"/>
    </reaction>
</comment>
<dbReference type="AlphaFoldDB" id="A0A450YMR9"/>
<dbReference type="Gene3D" id="1.10.10.10">
    <property type="entry name" value="Winged helix-like DNA-binding domain superfamily/Winged helix DNA-binding domain"/>
    <property type="match status" value="1"/>
</dbReference>
<dbReference type="InterPro" id="IPR036388">
    <property type="entry name" value="WH-like_DNA-bd_sf"/>
</dbReference>